<dbReference type="Proteomes" id="UP000618733">
    <property type="component" value="Unassembled WGS sequence"/>
</dbReference>
<sequence length="240" mass="25753">MGDTVATTLLAAERAIRNVDDFFAGVFAPLTEWRPVLEAQLEAETASGPITGQRLVELVSAGSHRILDTTERPLYGAGYCASSGIVSEGNPLAWWQGPERSLLASSTFGPGQAAIDLFRLEWYRVPETTGERHVAGPFVDYLCSNEITITSTLPIFVRGEFAGVVCADVLVADLEERLLPQTEEWAGAVLVNVNGRVVVSSDPDLATGDRIADLDALASDGRRLARSTEFPFAIAFPAGE</sequence>
<accession>A0A934UXK8</accession>
<evidence type="ECO:0000313" key="1">
    <source>
        <dbReference type="EMBL" id="MBK0421716.1"/>
    </source>
</evidence>
<proteinExistence type="predicted"/>
<protein>
    <recommendedName>
        <fullName evidence="3">Cache domain-containing protein</fullName>
    </recommendedName>
</protein>
<comment type="caution">
    <text evidence="1">The sequence shown here is derived from an EMBL/GenBank/DDBJ whole genome shotgun (WGS) entry which is preliminary data.</text>
</comment>
<evidence type="ECO:0008006" key="3">
    <source>
        <dbReference type="Google" id="ProtNLM"/>
    </source>
</evidence>
<evidence type="ECO:0000313" key="2">
    <source>
        <dbReference type="Proteomes" id="UP000618733"/>
    </source>
</evidence>
<reference evidence="1" key="1">
    <citation type="submission" date="2020-12" db="EMBL/GenBank/DDBJ databases">
        <title>Leucobacter sp. CAS2, isolated from Chromium sludge.</title>
        <authorList>
            <person name="Xu Z."/>
        </authorList>
    </citation>
    <scope>NUCLEOTIDE SEQUENCE</scope>
    <source>
        <strain evidence="1">CSA2</strain>
    </source>
</reference>
<gene>
    <name evidence="1" type="ORF">JD292_06475</name>
</gene>
<organism evidence="1 2">
    <name type="scientific">Leucobacter edaphi</name>
    <dbReference type="NCBI Taxonomy" id="2796472"/>
    <lineage>
        <taxon>Bacteria</taxon>
        <taxon>Bacillati</taxon>
        <taxon>Actinomycetota</taxon>
        <taxon>Actinomycetes</taxon>
        <taxon>Micrococcales</taxon>
        <taxon>Microbacteriaceae</taxon>
        <taxon>Leucobacter</taxon>
    </lineage>
</organism>
<dbReference type="EMBL" id="JAEHOI010000005">
    <property type="protein sequence ID" value="MBK0421716.1"/>
    <property type="molecule type" value="Genomic_DNA"/>
</dbReference>
<keyword evidence="2" id="KW-1185">Reference proteome</keyword>
<dbReference type="Pfam" id="PF22673">
    <property type="entry name" value="MCP-like_PDC_1"/>
    <property type="match status" value="1"/>
</dbReference>
<dbReference type="AlphaFoldDB" id="A0A934UXK8"/>
<dbReference type="Gene3D" id="3.30.450.20">
    <property type="entry name" value="PAS domain"/>
    <property type="match status" value="1"/>
</dbReference>
<name>A0A934UXK8_9MICO</name>